<dbReference type="InterPro" id="IPR000949">
    <property type="entry name" value="ELM2_dom"/>
</dbReference>
<feature type="region of interest" description="Disordered" evidence="4">
    <location>
        <begin position="1"/>
        <end position="158"/>
    </location>
</feature>
<feature type="compositionally biased region" description="Basic and acidic residues" evidence="4">
    <location>
        <begin position="239"/>
        <end position="248"/>
    </location>
</feature>
<feature type="compositionally biased region" description="Low complexity" evidence="4">
    <location>
        <begin position="170"/>
        <end position="191"/>
    </location>
</feature>
<keyword evidence="2" id="KW-0804">Transcription</keyword>
<dbReference type="InterPro" id="IPR051066">
    <property type="entry name" value="Trans_reg/Corepressor"/>
</dbReference>
<evidence type="ECO:0000256" key="4">
    <source>
        <dbReference type="SAM" id="MobiDB-lite"/>
    </source>
</evidence>
<feature type="compositionally biased region" description="Polar residues" evidence="4">
    <location>
        <begin position="60"/>
        <end position="82"/>
    </location>
</feature>
<dbReference type="OrthoDB" id="5877659at2759"/>
<dbReference type="GO" id="GO:0003714">
    <property type="term" value="F:transcription corepressor activity"/>
    <property type="evidence" value="ECO:0007669"/>
    <property type="project" value="TreeGrafter"/>
</dbReference>
<dbReference type="PANTHER" id="PTHR16089">
    <property type="entry name" value="REST COREPRESSOR COREST PROTEIN-RELATED"/>
    <property type="match status" value="1"/>
</dbReference>
<sequence>MIHRRSFGQAPPHLIKKRLKEAQSSSKIDNEEGPAVANAAGLLQSSEQSGPSSRPLEFPVTSSGYSSPQDTQTESSRSPSQASGGGFGADEPMEISQNEGAESSGKHRKTQIRKSKTPLGNPRRRGRQPADLETGIIQEKQRGNEGEDSAPPVSCNGTPAVLSAVAAELSTFSSKSGPSSGLPGTSSGSPSQASEGLSSSVEPMETSQNEEPEASGKVQKNESKKSKTSVENPRRSRRHQEDLERAEKIQGNQTDDKETEDAAPVKLDFGVIPPTGLQRKWFDMREVSSKKSREIDNLNKTDRVGSRPYLMADEQKDARIGPGFQVEIPDEPTHSFGQEEDLNREKETIWIPETVEYDPKEVLEADQIRHVYWTAIWQQWRGHIPFEMALKHLMECKYDFATALDSIDQKLKELPQEMRPVGMAQARSLLDMHNAAKKTDKRKRNLREIQQYLIKNYHLGEIQNFRYQLSRFYYYQPTHGVPCNCRDPICTDYQFEPRVGCTNCNRHHRPHLPVDPEKLCLICQTYLELRKEMRPAEQVVFNSSELEFLEKWNQKEAESGTRLTRDNVEKLIRMETWRRWGDEDLTDEEEAMLNLSKLVIRNRTKSGKHTEEEKRIKGSRILNQLVPLILPLFTKCNCLISGGIPHGSENRDKWSFSGEEVEKYRDLISCFEGDQFQVSEFLKVEPELVERFVEKYPENHEIWKGKQFFPLQPREILQPHNFSPIIPTFVYDDAEDGDGEPSSKKAKKAKKARKV</sequence>
<proteinExistence type="predicted"/>
<dbReference type="PROSITE" id="PS51156">
    <property type="entry name" value="ELM2"/>
    <property type="match status" value="1"/>
</dbReference>
<dbReference type="Proteomes" id="UP000230233">
    <property type="component" value="Chromosome IV"/>
</dbReference>
<evidence type="ECO:0000313" key="7">
    <source>
        <dbReference type="Proteomes" id="UP000230233"/>
    </source>
</evidence>
<comment type="caution">
    <text evidence="6">The sequence shown here is derived from an EMBL/GenBank/DDBJ whole genome shotgun (WGS) entry which is preliminary data.</text>
</comment>
<name>A0A2G5TXR5_9PELO</name>
<evidence type="ECO:0000256" key="1">
    <source>
        <dbReference type="ARBA" id="ARBA00023015"/>
    </source>
</evidence>
<feature type="compositionally biased region" description="Basic residues" evidence="4">
    <location>
        <begin position="106"/>
        <end position="127"/>
    </location>
</feature>
<keyword evidence="3" id="KW-0539">Nucleus</keyword>
<feature type="compositionally biased region" description="Basic residues" evidence="4">
    <location>
        <begin position="744"/>
        <end position="755"/>
    </location>
</feature>
<evidence type="ECO:0000256" key="2">
    <source>
        <dbReference type="ARBA" id="ARBA00023163"/>
    </source>
</evidence>
<dbReference type="PANTHER" id="PTHR16089:SF42">
    <property type="entry name" value="ELM2 DOMAIN-CONTAINING PROTEIN"/>
    <property type="match status" value="1"/>
</dbReference>
<dbReference type="GO" id="GO:0000118">
    <property type="term" value="C:histone deacetylase complex"/>
    <property type="evidence" value="ECO:0007669"/>
    <property type="project" value="TreeGrafter"/>
</dbReference>
<organism evidence="6 7">
    <name type="scientific">Caenorhabditis nigoni</name>
    <dbReference type="NCBI Taxonomy" id="1611254"/>
    <lineage>
        <taxon>Eukaryota</taxon>
        <taxon>Metazoa</taxon>
        <taxon>Ecdysozoa</taxon>
        <taxon>Nematoda</taxon>
        <taxon>Chromadorea</taxon>
        <taxon>Rhabditida</taxon>
        <taxon>Rhabditina</taxon>
        <taxon>Rhabditomorpha</taxon>
        <taxon>Rhabditoidea</taxon>
        <taxon>Rhabditidae</taxon>
        <taxon>Peloderinae</taxon>
        <taxon>Caenorhabditis</taxon>
    </lineage>
</organism>
<evidence type="ECO:0000313" key="6">
    <source>
        <dbReference type="EMBL" id="PIC32038.1"/>
    </source>
</evidence>
<evidence type="ECO:0000256" key="3">
    <source>
        <dbReference type="ARBA" id="ARBA00023242"/>
    </source>
</evidence>
<feature type="domain" description="ELM2" evidence="5">
    <location>
        <begin position="316"/>
        <end position="411"/>
    </location>
</feature>
<evidence type="ECO:0000259" key="5">
    <source>
        <dbReference type="PROSITE" id="PS51156"/>
    </source>
</evidence>
<feature type="region of interest" description="Disordered" evidence="4">
    <location>
        <begin position="170"/>
        <end position="264"/>
    </location>
</feature>
<accession>A0A2G5TXR5</accession>
<dbReference type="AlphaFoldDB" id="A0A2G5TXR5"/>
<protein>
    <recommendedName>
        <fullName evidence="5">ELM2 domain-containing protein</fullName>
    </recommendedName>
</protein>
<reference evidence="7" key="1">
    <citation type="submission" date="2017-10" db="EMBL/GenBank/DDBJ databases">
        <title>Rapid genome shrinkage in a self-fertile nematode reveals novel sperm competition proteins.</title>
        <authorList>
            <person name="Yin D."/>
            <person name="Schwarz E.M."/>
            <person name="Thomas C.G."/>
            <person name="Felde R.L."/>
            <person name="Korf I.F."/>
            <person name="Cutter A.D."/>
            <person name="Schartner C.M."/>
            <person name="Ralston E.J."/>
            <person name="Meyer B.J."/>
            <person name="Haag E.S."/>
        </authorList>
    </citation>
    <scope>NUCLEOTIDE SEQUENCE [LARGE SCALE GENOMIC DNA]</scope>
    <source>
        <strain evidence="7">JU1422</strain>
    </source>
</reference>
<gene>
    <name evidence="6" type="primary">Cnig_chr_IV.g12525</name>
    <name evidence="6" type="ORF">B9Z55_012525</name>
</gene>
<keyword evidence="7" id="KW-1185">Reference proteome</keyword>
<feature type="region of interest" description="Disordered" evidence="4">
    <location>
        <begin position="733"/>
        <end position="755"/>
    </location>
</feature>
<dbReference type="STRING" id="1611254.A0A2G5TXR5"/>
<dbReference type="GO" id="GO:0006357">
    <property type="term" value="P:regulation of transcription by RNA polymerase II"/>
    <property type="evidence" value="ECO:0007669"/>
    <property type="project" value="TreeGrafter"/>
</dbReference>
<dbReference type="GO" id="GO:0005667">
    <property type="term" value="C:transcription regulator complex"/>
    <property type="evidence" value="ECO:0007669"/>
    <property type="project" value="TreeGrafter"/>
</dbReference>
<feature type="compositionally biased region" description="Polar residues" evidence="4">
    <location>
        <begin position="43"/>
        <end position="52"/>
    </location>
</feature>
<keyword evidence="1" id="KW-0805">Transcription regulation</keyword>
<dbReference type="EMBL" id="PDUG01000004">
    <property type="protein sequence ID" value="PIC32038.1"/>
    <property type="molecule type" value="Genomic_DNA"/>
</dbReference>
<feature type="compositionally biased region" description="Polar residues" evidence="4">
    <location>
        <begin position="192"/>
        <end position="207"/>
    </location>
</feature>